<keyword evidence="2" id="KW-1185">Reference proteome</keyword>
<proteinExistence type="predicted"/>
<gene>
    <name evidence="1" type="ORF">DPMN_178835</name>
</gene>
<reference evidence="1" key="1">
    <citation type="journal article" date="2019" name="bioRxiv">
        <title>The Genome of the Zebra Mussel, Dreissena polymorpha: A Resource for Invasive Species Research.</title>
        <authorList>
            <person name="McCartney M.A."/>
            <person name="Auch B."/>
            <person name="Kono T."/>
            <person name="Mallez S."/>
            <person name="Zhang Y."/>
            <person name="Obille A."/>
            <person name="Becker A."/>
            <person name="Abrahante J.E."/>
            <person name="Garbe J."/>
            <person name="Badalamenti J.P."/>
            <person name="Herman A."/>
            <person name="Mangelson H."/>
            <person name="Liachko I."/>
            <person name="Sullivan S."/>
            <person name="Sone E.D."/>
            <person name="Koren S."/>
            <person name="Silverstein K.A.T."/>
            <person name="Beckman K.B."/>
            <person name="Gohl D.M."/>
        </authorList>
    </citation>
    <scope>NUCLEOTIDE SEQUENCE</scope>
    <source>
        <strain evidence="1">Duluth1</strain>
        <tissue evidence="1">Whole animal</tissue>
    </source>
</reference>
<dbReference type="Proteomes" id="UP000828390">
    <property type="component" value="Unassembled WGS sequence"/>
</dbReference>
<protein>
    <submittedName>
        <fullName evidence="1">Uncharacterized protein</fullName>
    </submittedName>
</protein>
<organism evidence="1 2">
    <name type="scientific">Dreissena polymorpha</name>
    <name type="common">Zebra mussel</name>
    <name type="synonym">Mytilus polymorpha</name>
    <dbReference type="NCBI Taxonomy" id="45954"/>
    <lineage>
        <taxon>Eukaryota</taxon>
        <taxon>Metazoa</taxon>
        <taxon>Spiralia</taxon>
        <taxon>Lophotrochozoa</taxon>
        <taxon>Mollusca</taxon>
        <taxon>Bivalvia</taxon>
        <taxon>Autobranchia</taxon>
        <taxon>Heteroconchia</taxon>
        <taxon>Euheterodonta</taxon>
        <taxon>Imparidentia</taxon>
        <taxon>Neoheterodontei</taxon>
        <taxon>Myida</taxon>
        <taxon>Dreissenoidea</taxon>
        <taxon>Dreissenidae</taxon>
        <taxon>Dreissena</taxon>
    </lineage>
</organism>
<comment type="caution">
    <text evidence="1">The sequence shown here is derived from an EMBL/GenBank/DDBJ whole genome shotgun (WGS) entry which is preliminary data.</text>
</comment>
<accession>A0A9D4IMZ3</accession>
<evidence type="ECO:0000313" key="2">
    <source>
        <dbReference type="Proteomes" id="UP000828390"/>
    </source>
</evidence>
<name>A0A9D4IMZ3_DREPO</name>
<reference evidence="1" key="2">
    <citation type="submission" date="2020-11" db="EMBL/GenBank/DDBJ databases">
        <authorList>
            <person name="McCartney M.A."/>
            <person name="Auch B."/>
            <person name="Kono T."/>
            <person name="Mallez S."/>
            <person name="Becker A."/>
            <person name="Gohl D.M."/>
            <person name="Silverstein K.A.T."/>
            <person name="Koren S."/>
            <person name="Bechman K.B."/>
            <person name="Herman A."/>
            <person name="Abrahante J.E."/>
            <person name="Garbe J."/>
        </authorList>
    </citation>
    <scope>NUCLEOTIDE SEQUENCE</scope>
    <source>
        <strain evidence="1">Duluth1</strain>
        <tissue evidence="1">Whole animal</tissue>
    </source>
</reference>
<dbReference type="EMBL" id="JAIWYP010000009">
    <property type="protein sequence ID" value="KAH3777393.1"/>
    <property type="molecule type" value="Genomic_DNA"/>
</dbReference>
<dbReference type="AlphaFoldDB" id="A0A9D4IMZ3"/>
<sequence length="76" mass="9013">MILIPRVILPQSQQLQELYRTLPPNLPETHHPRAPTLQDQHRSLTPNFTNFIVCRHPVCRSSIVQYHPVYKTYINR</sequence>
<evidence type="ECO:0000313" key="1">
    <source>
        <dbReference type="EMBL" id="KAH3777393.1"/>
    </source>
</evidence>